<name>A0A9X3F7H3_9BACT</name>
<keyword evidence="1 4" id="KW-0349">Heme</keyword>
<evidence type="ECO:0000313" key="7">
    <source>
        <dbReference type="EMBL" id="MCY1721202.1"/>
    </source>
</evidence>
<dbReference type="EMBL" id="JAPOHD010000027">
    <property type="protein sequence ID" value="MCY1721202.1"/>
    <property type="molecule type" value="Genomic_DNA"/>
</dbReference>
<dbReference type="GO" id="GO:0020037">
    <property type="term" value="F:heme binding"/>
    <property type="evidence" value="ECO:0007669"/>
    <property type="project" value="InterPro"/>
</dbReference>
<evidence type="ECO:0000259" key="6">
    <source>
        <dbReference type="PROSITE" id="PS51007"/>
    </source>
</evidence>
<dbReference type="GO" id="GO:0009055">
    <property type="term" value="F:electron transfer activity"/>
    <property type="evidence" value="ECO:0007669"/>
    <property type="project" value="InterPro"/>
</dbReference>
<keyword evidence="8" id="KW-1185">Reference proteome</keyword>
<keyword evidence="5" id="KW-0472">Membrane</keyword>
<dbReference type="InterPro" id="IPR009056">
    <property type="entry name" value="Cyt_c-like_dom"/>
</dbReference>
<evidence type="ECO:0000256" key="3">
    <source>
        <dbReference type="ARBA" id="ARBA00023004"/>
    </source>
</evidence>
<organism evidence="7 8">
    <name type="scientific">Draconibacterium aestuarii</name>
    <dbReference type="NCBI Taxonomy" id="2998507"/>
    <lineage>
        <taxon>Bacteria</taxon>
        <taxon>Pseudomonadati</taxon>
        <taxon>Bacteroidota</taxon>
        <taxon>Bacteroidia</taxon>
        <taxon>Marinilabiliales</taxon>
        <taxon>Prolixibacteraceae</taxon>
        <taxon>Draconibacterium</taxon>
    </lineage>
</organism>
<dbReference type="RefSeq" id="WP_343333534.1">
    <property type="nucleotide sequence ID" value="NZ_JAPOHD010000027.1"/>
</dbReference>
<dbReference type="Gene3D" id="1.10.760.10">
    <property type="entry name" value="Cytochrome c-like domain"/>
    <property type="match status" value="1"/>
</dbReference>
<dbReference type="PROSITE" id="PS51007">
    <property type="entry name" value="CYTC"/>
    <property type="match status" value="1"/>
</dbReference>
<dbReference type="Proteomes" id="UP001145087">
    <property type="component" value="Unassembled WGS sequence"/>
</dbReference>
<feature type="domain" description="Cytochrome c" evidence="6">
    <location>
        <begin position="40"/>
        <end position="122"/>
    </location>
</feature>
<feature type="transmembrane region" description="Helical" evidence="5">
    <location>
        <begin position="254"/>
        <end position="279"/>
    </location>
</feature>
<comment type="caution">
    <text evidence="7">The sequence shown here is derived from an EMBL/GenBank/DDBJ whole genome shotgun (WGS) entry which is preliminary data.</text>
</comment>
<evidence type="ECO:0000256" key="4">
    <source>
        <dbReference type="PROSITE-ProRule" id="PRU00433"/>
    </source>
</evidence>
<keyword evidence="3 4" id="KW-0408">Iron</keyword>
<evidence type="ECO:0000256" key="5">
    <source>
        <dbReference type="SAM" id="Phobius"/>
    </source>
</evidence>
<dbReference type="SUPFAM" id="SSF46626">
    <property type="entry name" value="Cytochrome c"/>
    <property type="match status" value="1"/>
</dbReference>
<dbReference type="InterPro" id="IPR036909">
    <property type="entry name" value="Cyt_c-like_dom_sf"/>
</dbReference>
<gene>
    <name evidence="7" type="ORF">OU798_12660</name>
</gene>
<keyword evidence="5" id="KW-0812">Transmembrane</keyword>
<protein>
    <submittedName>
        <fullName evidence="7">Cytochrome c</fullName>
    </submittedName>
</protein>
<dbReference type="Pfam" id="PF13442">
    <property type="entry name" value="Cytochrome_CBB3"/>
    <property type="match status" value="1"/>
</dbReference>
<evidence type="ECO:0000256" key="1">
    <source>
        <dbReference type="ARBA" id="ARBA00022617"/>
    </source>
</evidence>
<proteinExistence type="predicted"/>
<evidence type="ECO:0000313" key="8">
    <source>
        <dbReference type="Proteomes" id="UP001145087"/>
    </source>
</evidence>
<dbReference type="AlphaFoldDB" id="A0A9X3F7H3"/>
<sequence length="285" mass="31910">MKKLILITIVILPLFVAAQETWVVPETNLEKISPFVFDDDLIKDGEALYENLCISCHGTVRKNNPMVFVPSPGDPASEKFQSQTDGSMFYKINKGRGGMPGFEPTLEEEEIWSLIGYFRSLNKAYIQPEFDYGDEVLSELAMALSYDANVDKLVVKVTSNGEMKSGIKVSAAVKGLFGKYILENEETNETGIAYFNVDRKMPGDEEGNLTVQVRAQEGYSIKKTEQTMQLVEPTVKTDLIAGRHLWSKALKAPIWLIVVFNLIVSCIWGIIIYIIIGLVRLKKVS</sequence>
<accession>A0A9X3F7H3</accession>
<keyword evidence="5" id="KW-1133">Transmembrane helix</keyword>
<evidence type="ECO:0000256" key="2">
    <source>
        <dbReference type="ARBA" id="ARBA00022723"/>
    </source>
</evidence>
<dbReference type="GO" id="GO:0046872">
    <property type="term" value="F:metal ion binding"/>
    <property type="evidence" value="ECO:0007669"/>
    <property type="project" value="UniProtKB-KW"/>
</dbReference>
<reference evidence="7" key="1">
    <citation type="submission" date="2022-11" db="EMBL/GenBank/DDBJ databases">
        <title>Marilongibacter aestuarii gen. nov., sp. nov., isolated from tidal flat sediment.</title>
        <authorList>
            <person name="Jiayan W."/>
        </authorList>
    </citation>
    <scope>NUCLEOTIDE SEQUENCE</scope>
    <source>
        <strain evidence="7">Z1-6</strain>
    </source>
</reference>
<keyword evidence="2 4" id="KW-0479">Metal-binding</keyword>